<evidence type="ECO:0000256" key="4">
    <source>
        <dbReference type="ARBA" id="ARBA00022989"/>
    </source>
</evidence>
<feature type="transmembrane region" description="Helical" evidence="7">
    <location>
        <begin position="92"/>
        <end position="111"/>
    </location>
</feature>
<gene>
    <name evidence="9" type="ORF">ACFYXQ_17460</name>
</gene>
<dbReference type="EMBL" id="JBIAQY010000005">
    <property type="protein sequence ID" value="MFF3569560.1"/>
    <property type="molecule type" value="Genomic_DNA"/>
</dbReference>
<evidence type="ECO:0000256" key="1">
    <source>
        <dbReference type="ARBA" id="ARBA00004651"/>
    </source>
</evidence>
<evidence type="ECO:0000256" key="2">
    <source>
        <dbReference type="ARBA" id="ARBA00022475"/>
    </source>
</evidence>
<feature type="transmembrane region" description="Helical" evidence="7">
    <location>
        <begin position="419"/>
        <end position="448"/>
    </location>
</feature>
<accession>A0ABW6RZU0</accession>
<feature type="domain" description="Integral membrane bound transporter" evidence="8">
    <location>
        <begin position="381"/>
        <end position="505"/>
    </location>
</feature>
<dbReference type="Pfam" id="PF13515">
    <property type="entry name" value="FUSC_2"/>
    <property type="match status" value="1"/>
</dbReference>
<proteinExistence type="inferred from homology"/>
<keyword evidence="4 7" id="KW-1133">Transmembrane helix</keyword>
<comment type="subcellular location">
    <subcellularLocation>
        <location evidence="1">Cell membrane</location>
        <topology evidence="1">Multi-pass membrane protein</topology>
    </subcellularLocation>
</comment>
<reference evidence="9 10" key="1">
    <citation type="submission" date="2024-10" db="EMBL/GenBank/DDBJ databases">
        <title>The Natural Products Discovery Center: Release of the First 8490 Sequenced Strains for Exploring Actinobacteria Biosynthetic Diversity.</title>
        <authorList>
            <person name="Kalkreuter E."/>
            <person name="Kautsar S.A."/>
            <person name="Yang D."/>
            <person name="Bader C.D."/>
            <person name="Teijaro C.N."/>
            <person name="Fluegel L."/>
            <person name="Davis C.M."/>
            <person name="Simpson J.R."/>
            <person name="Lauterbach L."/>
            <person name="Steele A.D."/>
            <person name="Gui C."/>
            <person name="Meng S."/>
            <person name="Li G."/>
            <person name="Viehrig K."/>
            <person name="Ye F."/>
            <person name="Su P."/>
            <person name="Kiefer A.F."/>
            <person name="Nichols A."/>
            <person name="Cepeda A.J."/>
            <person name="Yan W."/>
            <person name="Fan B."/>
            <person name="Jiang Y."/>
            <person name="Adhikari A."/>
            <person name="Zheng C.-J."/>
            <person name="Schuster L."/>
            <person name="Cowan T.M."/>
            <person name="Smanski M.J."/>
            <person name="Chevrette M.G."/>
            <person name="De Carvalho L.P.S."/>
            <person name="Shen B."/>
        </authorList>
    </citation>
    <scope>NUCLEOTIDE SEQUENCE [LARGE SCALE GENOMIC DNA]</scope>
    <source>
        <strain evidence="9 10">NPDC002593</strain>
    </source>
</reference>
<feature type="transmembrane region" description="Helical" evidence="7">
    <location>
        <begin position="394"/>
        <end position="412"/>
    </location>
</feature>
<evidence type="ECO:0000256" key="7">
    <source>
        <dbReference type="SAM" id="Phobius"/>
    </source>
</evidence>
<comment type="caution">
    <text evidence="9">The sequence shown here is derived from an EMBL/GenBank/DDBJ whole genome shotgun (WGS) entry which is preliminary data.</text>
</comment>
<dbReference type="RefSeq" id="WP_387404265.1">
    <property type="nucleotide sequence ID" value="NZ_JBIAQY010000005.1"/>
</dbReference>
<name>A0ABW6RZU0_9NOCA</name>
<feature type="transmembrane region" description="Helical" evidence="7">
    <location>
        <begin position="492"/>
        <end position="510"/>
    </location>
</feature>
<protein>
    <submittedName>
        <fullName evidence="9">FUSC family protein</fullName>
    </submittedName>
</protein>
<dbReference type="PANTHER" id="PTHR30509">
    <property type="entry name" value="P-HYDROXYBENZOIC ACID EFFLUX PUMP SUBUNIT-RELATED"/>
    <property type="match status" value="1"/>
</dbReference>
<evidence type="ECO:0000256" key="3">
    <source>
        <dbReference type="ARBA" id="ARBA00022692"/>
    </source>
</evidence>
<feature type="transmembrane region" description="Helical" evidence="7">
    <location>
        <begin position="370"/>
        <end position="388"/>
    </location>
</feature>
<keyword evidence="2" id="KW-1003">Cell membrane</keyword>
<dbReference type="InterPro" id="IPR049453">
    <property type="entry name" value="Memb_transporter_dom"/>
</dbReference>
<evidence type="ECO:0000256" key="6">
    <source>
        <dbReference type="ARBA" id="ARBA00043993"/>
    </source>
</evidence>
<dbReference type="Proteomes" id="UP001601992">
    <property type="component" value="Unassembled WGS sequence"/>
</dbReference>
<keyword evidence="10" id="KW-1185">Reference proteome</keyword>
<evidence type="ECO:0000313" key="10">
    <source>
        <dbReference type="Proteomes" id="UP001601992"/>
    </source>
</evidence>
<sequence>MFPPPHMHLRPVDRSARTLWRAWQVLSLHGVLRMRPAADTWRRSAVSGLIALGAPEVVLVATGHLPLAFYTCAGGLCALYGHGLPYSARARALGWVVFGMIAGVGVALTTAALTESAVVRVLVLALLAGLCKLICDASRIGPPGNVIFTFIISAAGFLPVRLAEVPEHLELVLSGGVLAWVVCMAPALVRPHAPERFAVARALSATARLVRAPAGDPVAARARYDAAAACHAAWHTVRLVPCDTPQRVAEITALIRALVRAESLAAAAQSVPSNPGRSEFHTAAAYPDRTVTSSVGSGHTDAAERAAEADRLADWARELRSGRAVPEVDCLLTERDQIRGIAMQRDAEHAPSGIHRVLRAFRPTAPGFPLAVRVSVGAAAAGLVSVALGVDRPYWAVMTAAVLIVANTVMSWHRTVQRLLGNLIGVGLFTALVPLTVHPVALVAVALACQLVVEATISRNYWVASVFVTPMALVMVEFAGAQPAGRLALDRWLDTCVGAAVAVAICFAVPNRRAFDRVALALRELDAVLARARESLSSGRADHDARRRLATALMEVRESADIAAGEWWSTEVPEERIVASERAGHQLLAQLPVRLPVVVR</sequence>
<organism evidence="9 10">
    <name type="scientific">Nocardia jiangxiensis</name>
    <dbReference type="NCBI Taxonomy" id="282685"/>
    <lineage>
        <taxon>Bacteria</taxon>
        <taxon>Bacillati</taxon>
        <taxon>Actinomycetota</taxon>
        <taxon>Actinomycetes</taxon>
        <taxon>Mycobacteriales</taxon>
        <taxon>Nocardiaceae</taxon>
        <taxon>Nocardia</taxon>
    </lineage>
</organism>
<feature type="transmembrane region" description="Helical" evidence="7">
    <location>
        <begin position="460"/>
        <end position="480"/>
    </location>
</feature>
<evidence type="ECO:0000256" key="5">
    <source>
        <dbReference type="ARBA" id="ARBA00023136"/>
    </source>
</evidence>
<evidence type="ECO:0000313" key="9">
    <source>
        <dbReference type="EMBL" id="MFF3569560.1"/>
    </source>
</evidence>
<evidence type="ECO:0000259" key="8">
    <source>
        <dbReference type="Pfam" id="PF13515"/>
    </source>
</evidence>
<dbReference type="PANTHER" id="PTHR30509:SF9">
    <property type="entry name" value="MULTIDRUG RESISTANCE PROTEIN MDTO"/>
    <property type="match status" value="1"/>
</dbReference>
<keyword evidence="5 7" id="KW-0472">Membrane</keyword>
<keyword evidence="3 7" id="KW-0812">Transmembrane</keyword>
<feature type="transmembrane region" description="Helical" evidence="7">
    <location>
        <begin position="57"/>
        <end position="80"/>
    </location>
</feature>
<comment type="similarity">
    <text evidence="6">Belongs to the YccS/YhfK family.</text>
</comment>